<dbReference type="EMBL" id="JALNMJ010000003">
    <property type="protein sequence ID" value="MCK7611651.1"/>
    <property type="molecule type" value="Genomic_DNA"/>
</dbReference>
<reference evidence="1" key="1">
    <citation type="submission" date="2022-04" db="EMBL/GenBank/DDBJ databases">
        <title>Roseibium sp. CAU 1639 isolated from mud.</title>
        <authorList>
            <person name="Kim W."/>
        </authorList>
    </citation>
    <scope>NUCLEOTIDE SEQUENCE</scope>
    <source>
        <strain evidence="1">CAU 1639</strain>
    </source>
</reference>
<gene>
    <name evidence="1" type="ORF">M0H32_05730</name>
</gene>
<dbReference type="Proteomes" id="UP001431221">
    <property type="component" value="Unassembled WGS sequence"/>
</dbReference>
<dbReference type="RefSeq" id="WP_248151968.1">
    <property type="nucleotide sequence ID" value="NZ_JALNMJ010000003.1"/>
</dbReference>
<evidence type="ECO:0000313" key="1">
    <source>
        <dbReference type="EMBL" id="MCK7611651.1"/>
    </source>
</evidence>
<name>A0ABT0GQT2_9HYPH</name>
<keyword evidence="2" id="KW-1185">Reference proteome</keyword>
<sequence length="229" mass="24776">MSQYTLTLNIDAQDLKYIKAAQQRITLGKTVGGDQPNVIWLSIDPFQANMVQWTDDVWIYASTTQVTSGASILKLSEVQPGPALDGGYYPFTAAAVFNDFVSATDVPAGTYAANNDMPASNYPLLTFGLSQSAQVNAVPVTRKPISARMVLATQRIFMTPNANVYVWLQSQFASETIITSIVGRHTIARFGGGVNDIALKYDLARGLFVPDPSASTAQELVDHVEPLVV</sequence>
<organism evidence="1 2">
    <name type="scientific">Roseibium sediminicola</name>
    <dbReference type="NCBI Taxonomy" id="2933272"/>
    <lineage>
        <taxon>Bacteria</taxon>
        <taxon>Pseudomonadati</taxon>
        <taxon>Pseudomonadota</taxon>
        <taxon>Alphaproteobacteria</taxon>
        <taxon>Hyphomicrobiales</taxon>
        <taxon>Stappiaceae</taxon>
        <taxon>Roseibium</taxon>
    </lineage>
</organism>
<evidence type="ECO:0000313" key="2">
    <source>
        <dbReference type="Proteomes" id="UP001431221"/>
    </source>
</evidence>
<comment type="caution">
    <text evidence="1">The sequence shown here is derived from an EMBL/GenBank/DDBJ whole genome shotgun (WGS) entry which is preliminary data.</text>
</comment>
<proteinExistence type="predicted"/>
<protein>
    <submittedName>
        <fullName evidence="1">Uncharacterized protein</fullName>
    </submittedName>
</protein>
<accession>A0ABT0GQT2</accession>